<feature type="compositionally biased region" description="Acidic residues" evidence="5">
    <location>
        <begin position="96"/>
        <end position="110"/>
    </location>
</feature>
<dbReference type="EMBL" id="DP000009">
    <property type="protein sequence ID" value="ABF97068.1"/>
    <property type="molecule type" value="Genomic_DNA"/>
</dbReference>
<keyword evidence="6" id="KW-1133">Transmembrane helix</keyword>
<feature type="domain" description="SWIM-type" evidence="7">
    <location>
        <begin position="599"/>
        <end position="631"/>
    </location>
</feature>
<dbReference type="InterPro" id="IPR006564">
    <property type="entry name" value="Znf_PMZ"/>
</dbReference>
<keyword evidence="3" id="KW-0862">Zinc</keyword>
<gene>
    <name evidence="8" type="ordered locus">LOC_Os03g35840</name>
</gene>
<keyword evidence="1" id="KW-0479">Metal-binding</keyword>
<evidence type="ECO:0000256" key="1">
    <source>
        <dbReference type="ARBA" id="ARBA00022723"/>
    </source>
</evidence>
<feature type="region of interest" description="Disordered" evidence="5">
    <location>
        <begin position="675"/>
        <end position="696"/>
    </location>
</feature>
<evidence type="ECO:0000256" key="5">
    <source>
        <dbReference type="SAM" id="MobiDB-lite"/>
    </source>
</evidence>
<evidence type="ECO:0000256" key="2">
    <source>
        <dbReference type="ARBA" id="ARBA00022771"/>
    </source>
</evidence>
<organism evidence="8">
    <name type="scientific">Oryza sativa subsp. japonica</name>
    <name type="common">Rice</name>
    <dbReference type="NCBI Taxonomy" id="39947"/>
    <lineage>
        <taxon>Eukaryota</taxon>
        <taxon>Viridiplantae</taxon>
        <taxon>Streptophyta</taxon>
        <taxon>Embryophyta</taxon>
        <taxon>Tracheophyta</taxon>
        <taxon>Spermatophyta</taxon>
        <taxon>Magnoliopsida</taxon>
        <taxon>Liliopsida</taxon>
        <taxon>Poales</taxon>
        <taxon>Poaceae</taxon>
        <taxon>BOP clade</taxon>
        <taxon>Oryzoideae</taxon>
        <taxon>Oryzeae</taxon>
        <taxon>Oryzinae</taxon>
        <taxon>Oryza</taxon>
        <taxon>Oryza sativa</taxon>
    </lineage>
</organism>
<evidence type="ECO:0000256" key="3">
    <source>
        <dbReference type="ARBA" id="ARBA00022833"/>
    </source>
</evidence>
<keyword evidence="2 4" id="KW-0863">Zinc-finger</keyword>
<dbReference type="AlphaFoldDB" id="Q10IC1"/>
<evidence type="ECO:0000313" key="8">
    <source>
        <dbReference type="EMBL" id="ABF97068.1"/>
    </source>
</evidence>
<dbReference type="InterPro" id="IPR007527">
    <property type="entry name" value="Znf_SWIM"/>
</dbReference>
<evidence type="ECO:0000256" key="4">
    <source>
        <dbReference type="PROSITE-ProRule" id="PRU00325"/>
    </source>
</evidence>
<proteinExistence type="predicted"/>
<dbReference type="Pfam" id="PF03108">
    <property type="entry name" value="DBD_Tnp_Mut"/>
    <property type="match status" value="1"/>
</dbReference>
<dbReference type="PROSITE" id="PS50966">
    <property type="entry name" value="ZF_SWIM"/>
    <property type="match status" value="1"/>
</dbReference>
<protein>
    <submittedName>
        <fullName evidence="8">Transposon protein, putative, Mutator sub-class</fullName>
    </submittedName>
</protein>
<feature type="transmembrane region" description="Helical" evidence="6">
    <location>
        <begin position="15"/>
        <end position="35"/>
    </location>
</feature>
<dbReference type="InterPro" id="IPR004332">
    <property type="entry name" value="Transposase_MuDR"/>
</dbReference>
<reference evidence="8" key="2">
    <citation type="submission" date="2006-06" db="EMBL/GenBank/DDBJ databases">
        <authorList>
            <person name="Buell R."/>
            <person name="Wing R.A."/>
            <person name="McCombie W.A."/>
            <person name="Ouyang S."/>
        </authorList>
    </citation>
    <scope>NUCLEOTIDE SEQUENCE</scope>
</reference>
<evidence type="ECO:0000259" key="7">
    <source>
        <dbReference type="PROSITE" id="PS50966"/>
    </source>
</evidence>
<reference evidence="8" key="1">
    <citation type="journal article" date="2005" name="Genome Res.">
        <title>Sequence, annotation, and analysis of synteny between rice chromosome 3 and diverged grass species.</title>
        <authorList>
            <consortium name="Rice Chromosome 3 Sequencing Consortium"/>
            <person name="Buell C.R."/>
            <person name="Yuan Q."/>
            <person name="Ouyang S."/>
            <person name="Liu J."/>
            <person name="Zhu W."/>
            <person name="Wang A."/>
            <person name="Maiti R."/>
            <person name="Haas B."/>
            <person name="Wortman J."/>
            <person name="Pertea M."/>
            <person name="Jones K.M."/>
            <person name="Kim M."/>
            <person name="Overton L."/>
            <person name="Tsitrin T."/>
            <person name="Fadrosh D."/>
            <person name="Bera J."/>
            <person name="Weaver B."/>
            <person name="Jin S."/>
            <person name="Johri S."/>
            <person name="Reardon M."/>
            <person name="Webb K."/>
            <person name="Hill J."/>
            <person name="Moffat K."/>
            <person name="Tallon L."/>
            <person name="Van Aken S."/>
            <person name="Lewis M."/>
            <person name="Utterback T."/>
            <person name="Feldblyum T."/>
            <person name="Zismann V."/>
            <person name="Iobst S."/>
            <person name="Hsiao J."/>
            <person name="de Vazeille A.R."/>
            <person name="Salzberg S.L."/>
            <person name="White O."/>
            <person name="Fraser C."/>
            <person name="Yu Y."/>
            <person name="Kim H."/>
            <person name="Rambo T."/>
            <person name="Currie J."/>
            <person name="Collura K."/>
            <person name="Kernodle-Thompson S."/>
            <person name="Wei F."/>
            <person name="Kudrna K."/>
            <person name="Ammiraju J.S."/>
            <person name="Luo M."/>
            <person name="Goicoechea J.L."/>
            <person name="Wing R.A."/>
            <person name="Henry D."/>
            <person name="Oates R."/>
            <person name="Palmer M."/>
            <person name="Pries G."/>
            <person name="Saski C."/>
            <person name="Simmons J."/>
            <person name="Soderlund C."/>
            <person name="Nelson W."/>
            <person name="de la Bastide M."/>
            <person name="Spiegel L."/>
            <person name="Nascimento L."/>
            <person name="Huang E."/>
            <person name="Preston R."/>
            <person name="Zutavern T."/>
            <person name="Palmer L."/>
            <person name="O'Shaughnessy A."/>
            <person name="Dike S."/>
            <person name="McCombie W.R."/>
            <person name="Minx P."/>
            <person name="Cordum H."/>
            <person name="Wilson R."/>
            <person name="Jin W."/>
            <person name="Lee H.R."/>
            <person name="Jiang J."/>
            <person name="Jackson S."/>
        </authorList>
    </citation>
    <scope>NUCLEOTIDE SEQUENCE [LARGE SCALE GENOMIC DNA]</scope>
</reference>
<feature type="region of interest" description="Disordered" evidence="5">
    <location>
        <begin position="85"/>
        <end position="110"/>
    </location>
</feature>
<sequence length="775" mass="88687">MEDSFVELVLVGDTLMIIFAGLTIVILIHGLSFGLRTLLSNLGKTFSDGLRSLKCDADTDSMIALVPKDILEAIDLNDIAMTSQAPPSVAANPECNIDEEDNTMEDPDFVDSDYEVDRDDDDLYDKYIDGTVHDELALVKGKAVVKEGVGNIQDASDDIFYSDERLFLPESSEDEGEIKLNFKTFRPDVDMQSPEFYPGMVFGTIEELRKAVSQYSITNRVAVKPDRNNKKRYEAHCAENCPWKLVASVDSRANCFMVKQYVGSHTCRKEWELKAVTARYLAGRFIEEFRGDDKMTLASFAKKVQKSLNITPSRHKLGRARQIAREAIYGDEIAQYDQLWDYAQELRRSNPGSKFFSNLHNGCFHTLYVSMDASKRGFLSGCRPLICFDGCHIKTKFGGHILTAVGMDPNDCIYPIAIAVVEGLIPAIKDEFPDSEHRFCVRHLYQNFAVLYKGEALKNQLWAIARSTTVPEWNVNTEKMKAVNKDAYGYLEEIPPNQWCRAFFRDFSKCDILLNNNLECHVRYILEARELTILSMLEKIRSKLMNRIYTKQEECKKWVFDICPKIKQKVEKNIEMSNTCYALPSRMGVFQVTDRDKQFVVDIKNKQCDCRRWQLIGIPCNHAISCLRHERIKPEDEVSFCYTIQSFKQAYMFNIMPVRDKTHWEKMNGVPVNPPVYEKKVGRPKTTRRKQPQELDAGTKISKHGVQIHCSYCKNVGHNKKGCKKRKAAQNGKNEIENIISKEPTPEVEEVDEPIITQVLTDPICFCHTLKIQNI</sequence>
<dbReference type="PANTHER" id="PTHR31973">
    <property type="entry name" value="POLYPROTEIN, PUTATIVE-RELATED"/>
    <property type="match status" value="1"/>
</dbReference>
<accession>Q10IC1</accession>
<dbReference type="Pfam" id="PF04434">
    <property type="entry name" value="SWIM"/>
    <property type="match status" value="1"/>
</dbReference>
<dbReference type="PANTHER" id="PTHR31973:SF191">
    <property type="entry name" value="OS05G0489400 PROTEIN"/>
    <property type="match status" value="1"/>
</dbReference>
<dbReference type="SMART" id="SM00575">
    <property type="entry name" value="ZnF_PMZ"/>
    <property type="match status" value="1"/>
</dbReference>
<keyword evidence="6" id="KW-0472">Membrane</keyword>
<evidence type="ECO:0000256" key="6">
    <source>
        <dbReference type="SAM" id="Phobius"/>
    </source>
</evidence>
<keyword evidence="6" id="KW-0812">Transmembrane</keyword>
<name>Q10IC1_ORYSJ</name>
<dbReference type="GO" id="GO:0008270">
    <property type="term" value="F:zinc ion binding"/>
    <property type="evidence" value="ECO:0007669"/>
    <property type="project" value="UniProtKB-KW"/>
</dbReference>